<evidence type="ECO:0000313" key="5">
    <source>
        <dbReference type="Proteomes" id="UP000244005"/>
    </source>
</evidence>
<dbReference type="Proteomes" id="UP000244005">
    <property type="component" value="Unassembled WGS sequence"/>
</dbReference>
<dbReference type="GO" id="GO:0005524">
    <property type="term" value="F:ATP binding"/>
    <property type="evidence" value="ECO:0007669"/>
    <property type="project" value="UniProtKB-KW"/>
</dbReference>
<dbReference type="PANTHER" id="PTHR46008">
    <property type="entry name" value="LEAF RUST 10 DISEASE-RESISTANCE LOCUS RECEPTOR-LIKE PROTEIN KINASE-LIKE 1.4"/>
    <property type="match status" value="1"/>
</dbReference>
<protein>
    <recommendedName>
        <fullName evidence="3">Protein kinase domain-containing protein</fullName>
    </recommendedName>
</protein>
<dbReference type="PANTHER" id="PTHR46008:SF48">
    <property type="entry name" value="PROTEIN KINASE DOMAIN-CONTAINING PROTEIN"/>
    <property type="match status" value="1"/>
</dbReference>
<evidence type="ECO:0000256" key="1">
    <source>
        <dbReference type="ARBA" id="ARBA00022741"/>
    </source>
</evidence>
<dbReference type="GO" id="GO:0004672">
    <property type="term" value="F:protein kinase activity"/>
    <property type="evidence" value="ECO:0007669"/>
    <property type="project" value="InterPro"/>
</dbReference>
<dbReference type="EMBL" id="KZ772678">
    <property type="protein sequence ID" value="PTQ48193.1"/>
    <property type="molecule type" value="Genomic_DNA"/>
</dbReference>
<reference evidence="5" key="1">
    <citation type="journal article" date="2017" name="Cell">
        <title>Insights into land plant evolution garnered from the Marchantia polymorpha genome.</title>
        <authorList>
            <person name="Bowman J.L."/>
            <person name="Kohchi T."/>
            <person name="Yamato K.T."/>
            <person name="Jenkins J."/>
            <person name="Shu S."/>
            <person name="Ishizaki K."/>
            <person name="Yamaoka S."/>
            <person name="Nishihama R."/>
            <person name="Nakamura Y."/>
            <person name="Berger F."/>
            <person name="Adam C."/>
            <person name="Aki S.S."/>
            <person name="Althoff F."/>
            <person name="Araki T."/>
            <person name="Arteaga-Vazquez M.A."/>
            <person name="Balasubrmanian S."/>
            <person name="Barry K."/>
            <person name="Bauer D."/>
            <person name="Boehm C.R."/>
            <person name="Briginshaw L."/>
            <person name="Caballero-Perez J."/>
            <person name="Catarino B."/>
            <person name="Chen F."/>
            <person name="Chiyoda S."/>
            <person name="Chovatia M."/>
            <person name="Davies K.M."/>
            <person name="Delmans M."/>
            <person name="Demura T."/>
            <person name="Dierschke T."/>
            <person name="Dolan L."/>
            <person name="Dorantes-Acosta A.E."/>
            <person name="Eklund D.M."/>
            <person name="Florent S.N."/>
            <person name="Flores-Sandoval E."/>
            <person name="Fujiyama A."/>
            <person name="Fukuzawa H."/>
            <person name="Galik B."/>
            <person name="Grimanelli D."/>
            <person name="Grimwood J."/>
            <person name="Grossniklaus U."/>
            <person name="Hamada T."/>
            <person name="Haseloff J."/>
            <person name="Hetherington A.J."/>
            <person name="Higo A."/>
            <person name="Hirakawa Y."/>
            <person name="Hundley H.N."/>
            <person name="Ikeda Y."/>
            <person name="Inoue K."/>
            <person name="Inoue S.I."/>
            <person name="Ishida S."/>
            <person name="Jia Q."/>
            <person name="Kakita M."/>
            <person name="Kanazawa T."/>
            <person name="Kawai Y."/>
            <person name="Kawashima T."/>
            <person name="Kennedy M."/>
            <person name="Kinose K."/>
            <person name="Kinoshita T."/>
            <person name="Kohara Y."/>
            <person name="Koide E."/>
            <person name="Komatsu K."/>
            <person name="Kopischke S."/>
            <person name="Kubo M."/>
            <person name="Kyozuka J."/>
            <person name="Lagercrantz U."/>
            <person name="Lin S.S."/>
            <person name="Lindquist E."/>
            <person name="Lipzen A.M."/>
            <person name="Lu C.W."/>
            <person name="De Luna E."/>
            <person name="Martienssen R.A."/>
            <person name="Minamino N."/>
            <person name="Mizutani M."/>
            <person name="Mizutani M."/>
            <person name="Mochizuki N."/>
            <person name="Monte I."/>
            <person name="Mosher R."/>
            <person name="Nagasaki H."/>
            <person name="Nakagami H."/>
            <person name="Naramoto S."/>
            <person name="Nishitani K."/>
            <person name="Ohtani M."/>
            <person name="Okamoto T."/>
            <person name="Okumura M."/>
            <person name="Phillips J."/>
            <person name="Pollak B."/>
            <person name="Reinders A."/>
            <person name="Rovekamp M."/>
            <person name="Sano R."/>
            <person name="Sawa S."/>
            <person name="Schmid M.W."/>
            <person name="Shirakawa M."/>
            <person name="Solano R."/>
            <person name="Spunde A."/>
            <person name="Suetsugu N."/>
            <person name="Sugano S."/>
            <person name="Sugiyama A."/>
            <person name="Sun R."/>
            <person name="Suzuki Y."/>
            <person name="Takenaka M."/>
            <person name="Takezawa D."/>
            <person name="Tomogane H."/>
            <person name="Tsuzuki M."/>
            <person name="Ueda T."/>
            <person name="Umeda M."/>
            <person name="Ward J.M."/>
            <person name="Watanabe Y."/>
            <person name="Yazaki K."/>
            <person name="Yokoyama R."/>
            <person name="Yoshitake Y."/>
            <person name="Yotsui I."/>
            <person name="Zachgo S."/>
            <person name="Schmutz J."/>
        </authorList>
    </citation>
    <scope>NUCLEOTIDE SEQUENCE [LARGE SCALE GENOMIC DNA]</scope>
    <source>
        <strain evidence="5">Tak-1</strain>
    </source>
</reference>
<keyword evidence="2" id="KW-0067">ATP-binding</keyword>
<dbReference type="InterPro" id="IPR011009">
    <property type="entry name" value="Kinase-like_dom_sf"/>
</dbReference>
<evidence type="ECO:0000313" key="4">
    <source>
        <dbReference type="EMBL" id="PTQ48193.1"/>
    </source>
</evidence>
<dbReference type="Pfam" id="PF07714">
    <property type="entry name" value="PK_Tyr_Ser-Thr"/>
    <property type="match status" value="1"/>
</dbReference>
<proteinExistence type="predicted"/>
<dbReference type="InterPro" id="IPR000719">
    <property type="entry name" value="Prot_kinase_dom"/>
</dbReference>
<feature type="domain" description="Protein kinase" evidence="3">
    <location>
        <begin position="149"/>
        <end position="422"/>
    </location>
</feature>
<keyword evidence="5" id="KW-1185">Reference proteome</keyword>
<dbReference type="PROSITE" id="PS50011">
    <property type="entry name" value="PROTEIN_KINASE_DOM"/>
    <property type="match status" value="1"/>
</dbReference>
<sequence>MGERWALSEAVRGRVARSLNRCLYASAARGEALVPTLAGDEARAAAEAWTRAFFSWAMQERLSEDQALLVALEHLDGKARGWGRQFSTGASLEEFLYALFKQIEPSPLALKSPRADSLVPRISHAFAQMQESSCVQFSYRELAYATNIFSTNNLMGESEIGSLYQGRLPDKRPVAIRRLKAVSDDNIHQLKEEVKNLSLLKHNNLNRLLGYSLEPNEPLLVFEYEPIGDLSQHLHKENGDNLDWDSRFLIAIETAEALLYLHQACTPPMYHRNLKSSNILLDENLSPKVADFGISRSLFAKEISALPERRIGYIDPSYAQTFRYTDKSDVYSLGVILLELVSSKKVVDFTRPAGEITLAALALSKRKSGYNAFKSLLDPELKRLGKACSATIHEVAELALKCIALDLADRPTMKDVSDQLRMIQDRDMIRKTRGEDA</sequence>
<evidence type="ECO:0000259" key="3">
    <source>
        <dbReference type="PROSITE" id="PS50011"/>
    </source>
</evidence>
<dbReference type="Gene3D" id="3.30.200.20">
    <property type="entry name" value="Phosphorylase Kinase, domain 1"/>
    <property type="match status" value="1"/>
</dbReference>
<evidence type="ECO:0000256" key="2">
    <source>
        <dbReference type="ARBA" id="ARBA00022840"/>
    </source>
</evidence>
<dbReference type="OrthoDB" id="4062651at2759"/>
<gene>
    <name evidence="4" type="ORF">MARPO_0006s0207</name>
</gene>
<dbReference type="Gene3D" id="1.10.510.10">
    <property type="entry name" value="Transferase(Phosphotransferase) domain 1"/>
    <property type="match status" value="1"/>
</dbReference>
<dbReference type="OMA" id="EFPNSSW"/>
<dbReference type="InterPro" id="IPR001245">
    <property type="entry name" value="Ser-Thr/Tyr_kinase_cat_dom"/>
</dbReference>
<organism evidence="4 5">
    <name type="scientific">Marchantia polymorpha</name>
    <name type="common">Common liverwort</name>
    <name type="synonym">Marchantia aquatica</name>
    <dbReference type="NCBI Taxonomy" id="3197"/>
    <lineage>
        <taxon>Eukaryota</taxon>
        <taxon>Viridiplantae</taxon>
        <taxon>Streptophyta</taxon>
        <taxon>Embryophyta</taxon>
        <taxon>Marchantiophyta</taxon>
        <taxon>Marchantiopsida</taxon>
        <taxon>Marchantiidae</taxon>
        <taxon>Marchantiales</taxon>
        <taxon>Marchantiaceae</taxon>
        <taxon>Marchantia</taxon>
    </lineage>
</organism>
<dbReference type="AlphaFoldDB" id="A0A2R6XQ11"/>
<dbReference type="SUPFAM" id="SSF56112">
    <property type="entry name" value="Protein kinase-like (PK-like)"/>
    <property type="match status" value="1"/>
</dbReference>
<name>A0A2R6XQ11_MARPO</name>
<keyword evidence="1" id="KW-0547">Nucleotide-binding</keyword>
<accession>A0A2R6XQ11</accession>